<dbReference type="PROSITE" id="PS50893">
    <property type="entry name" value="ABC_TRANSPORTER_2"/>
    <property type="match status" value="1"/>
</dbReference>
<dbReference type="InterPro" id="IPR017911">
    <property type="entry name" value="MacB-like_ATP-bd"/>
</dbReference>
<dbReference type="Proteomes" id="UP000010366">
    <property type="component" value="Chromosome"/>
</dbReference>
<reference evidence="5 6" key="1">
    <citation type="submission" date="2012-05" db="EMBL/GenBank/DDBJ databases">
        <title>Finished chromosome of genome of Chamaesiphon sp. PCC 6605.</title>
        <authorList>
            <consortium name="US DOE Joint Genome Institute"/>
            <person name="Gugger M."/>
            <person name="Coursin T."/>
            <person name="Rippka R."/>
            <person name="Tandeau De Marsac N."/>
            <person name="Huntemann M."/>
            <person name="Wei C.-L."/>
            <person name="Han J."/>
            <person name="Detter J.C."/>
            <person name="Han C."/>
            <person name="Tapia R."/>
            <person name="Chen A."/>
            <person name="Kyrpides N."/>
            <person name="Mavromatis K."/>
            <person name="Markowitz V."/>
            <person name="Szeto E."/>
            <person name="Ivanova N."/>
            <person name="Pagani I."/>
            <person name="Pati A."/>
            <person name="Goodwin L."/>
            <person name="Nordberg H.P."/>
            <person name="Cantor M.N."/>
            <person name="Hua S.X."/>
            <person name="Woyke T."/>
            <person name="Kerfeld C.A."/>
        </authorList>
    </citation>
    <scope>NUCLEOTIDE SEQUENCE [LARGE SCALE GENOMIC DNA]</scope>
    <source>
        <strain evidence="6">ATCC 27169 / PCC 6605</strain>
    </source>
</reference>
<dbReference type="FunFam" id="3.40.50.300:FF:000032">
    <property type="entry name" value="Export ABC transporter ATP-binding protein"/>
    <property type="match status" value="1"/>
</dbReference>
<dbReference type="InterPro" id="IPR014324">
    <property type="entry name" value="ABC_heterocyst_DevA"/>
</dbReference>
<dbReference type="GO" id="GO:0098796">
    <property type="term" value="C:membrane protein complex"/>
    <property type="evidence" value="ECO:0007669"/>
    <property type="project" value="UniProtKB-ARBA"/>
</dbReference>
<evidence type="ECO:0000313" key="6">
    <source>
        <dbReference type="Proteomes" id="UP000010366"/>
    </source>
</evidence>
<dbReference type="STRING" id="1173020.Cha6605_2328"/>
<dbReference type="InterPro" id="IPR003439">
    <property type="entry name" value="ABC_transporter-like_ATP-bd"/>
</dbReference>
<dbReference type="PANTHER" id="PTHR24220:SF376">
    <property type="entry name" value="ABC TRANSPORTER"/>
    <property type="match status" value="1"/>
</dbReference>
<evidence type="ECO:0000259" key="4">
    <source>
        <dbReference type="PROSITE" id="PS50893"/>
    </source>
</evidence>
<keyword evidence="2" id="KW-0547">Nucleotide-binding</keyword>
<evidence type="ECO:0000256" key="3">
    <source>
        <dbReference type="ARBA" id="ARBA00022840"/>
    </source>
</evidence>
<dbReference type="NCBIfam" id="TIGR02982">
    <property type="entry name" value="heterocyst_DevA"/>
    <property type="match status" value="1"/>
</dbReference>
<dbReference type="GO" id="GO:0005886">
    <property type="term" value="C:plasma membrane"/>
    <property type="evidence" value="ECO:0007669"/>
    <property type="project" value="TreeGrafter"/>
</dbReference>
<dbReference type="PROSITE" id="PS00211">
    <property type="entry name" value="ABC_TRANSPORTER_1"/>
    <property type="match status" value="1"/>
</dbReference>
<dbReference type="InterPro" id="IPR003593">
    <property type="entry name" value="AAA+_ATPase"/>
</dbReference>
<dbReference type="PANTHER" id="PTHR24220">
    <property type="entry name" value="IMPORT ATP-BINDING PROTEIN"/>
    <property type="match status" value="1"/>
</dbReference>
<evidence type="ECO:0000256" key="1">
    <source>
        <dbReference type="ARBA" id="ARBA00022448"/>
    </source>
</evidence>
<dbReference type="SUPFAM" id="SSF52540">
    <property type="entry name" value="P-loop containing nucleoside triphosphate hydrolases"/>
    <property type="match status" value="1"/>
</dbReference>
<gene>
    <name evidence="5" type="ORF">Cha6605_2328</name>
</gene>
<dbReference type="CDD" id="cd03255">
    <property type="entry name" value="ABC_MJ0796_LolCDE_FtsE"/>
    <property type="match status" value="1"/>
</dbReference>
<feature type="domain" description="ABC transporter" evidence="4">
    <location>
        <begin position="55"/>
        <end position="282"/>
    </location>
</feature>
<accession>K9UGS4</accession>
<dbReference type="InterPro" id="IPR027417">
    <property type="entry name" value="P-loop_NTPase"/>
</dbReference>
<dbReference type="GO" id="GO:0016887">
    <property type="term" value="F:ATP hydrolysis activity"/>
    <property type="evidence" value="ECO:0007669"/>
    <property type="project" value="InterPro"/>
</dbReference>
<protein>
    <submittedName>
        <fullName evidence="5">ABC exporter ATP-binding subunit, DevA family</fullName>
    </submittedName>
</protein>
<proteinExistence type="predicted"/>
<dbReference type="GO" id="GO:0005524">
    <property type="term" value="F:ATP binding"/>
    <property type="evidence" value="ECO:0007669"/>
    <property type="project" value="UniProtKB-KW"/>
</dbReference>
<evidence type="ECO:0000313" key="5">
    <source>
        <dbReference type="EMBL" id="AFY93404.1"/>
    </source>
</evidence>
<dbReference type="Pfam" id="PF00005">
    <property type="entry name" value="ABC_tran"/>
    <property type="match status" value="1"/>
</dbReference>
<keyword evidence="1" id="KW-0813">Transport</keyword>
<dbReference type="AlphaFoldDB" id="K9UGS4"/>
<dbReference type="GO" id="GO:0022857">
    <property type="term" value="F:transmembrane transporter activity"/>
    <property type="evidence" value="ECO:0007669"/>
    <property type="project" value="UniProtKB-ARBA"/>
</dbReference>
<dbReference type="HOGENOM" id="CLU_000604_1_22_3"/>
<name>K9UGS4_CHAP6</name>
<dbReference type="InterPro" id="IPR017871">
    <property type="entry name" value="ABC_transporter-like_CS"/>
</dbReference>
<sequence length="283" mass="31089">MPTILSVSSHYLNYLNLQLLVPIPYPLSPNQMLTFKPKAQDLVNIDSGNLNDIVVDVQHLNHYFGKGNLKKQVLFDINLQIGKGEIVLMTGPSGSGKTTLLTLSGGLRSPQEGSMKVLGVEMVGASKRKVIEVRRNIGYIFQAHNLLKSLTAQQNVQMAGQLHPQMSSKEIKERATQMLDAVGLSERKSYYPDNLSGGQKQRVAIARALMSHPKLVLADEPTAALDSKSGREIVEIMQKLAKEQGTTILMVTHDNRILDVADRIVHLEDGCLAQNDVLTVSDS</sequence>
<dbReference type="eggNOG" id="COG1136">
    <property type="taxonomic scope" value="Bacteria"/>
</dbReference>
<evidence type="ECO:0000256" key="2">
    <source>
        <dbReference type="ARBA" id="ARBA00022741"/>
    </source>
</evidence>
<keyword evidence="6" id="KW-1185">Reference proteome</keyword>
<dbReference type="InterPro" id="IPR015854">
    <property type="entry name" value="ABC_transpr_LolD-like"/>
</dbReference>
<dbReference type="KEGG" id="cmp:Cha6605_2328"/>
<dbReference type="PATRIC" id="fig|1173020.3.peg.2646"/>
<dbReference type="Gene3D" id="3.40.50.300">
    <property type="entry name" value="P-loop containing nucleotide triphosphate hydrolases"/>
    <property type="match status" value="1"/>
</dbReference>
<dbReference type="SMART" id="SM00382">
    <property type="entry name" value="AAA"/>
    <property type="match status" value="1"/>
</dbReference>
<dbReference type="EMBL" id="CP003600">
    <property type="protein sequence ID" value="AFY93404.1"/>
    <property type="molecule type" value="Genomic_DNA"/>
</dbReference>
<keyword evidence="3 5" id="KW-0067">ATP-binding</keyword>
<organism evidence="5 6">
    <name type="scientific">Chamaesiphon minutus (strain ATCC 27169 / PCC 6605)</name>
    <dbReference type="NCBI Taxonomy" id="1173020"/>
    <lineage>
        <taxon>Bacteria</taxon>
        <taxon>Bacillati</taxon>
        <taxon>Cyanobacteriota</taxon>
        <taxon>Cyanophyceae</taxon>
        <taxon>Gomontiellales</taxon>
        <taxon>Chamaesiphonaceae</taxon>
        <taxon>Chamaesiphon</taxon>
    </lineage>
</organism>